<feature type="compositionally biased region" description="Polar residues" evidence="12">
    <location>
        <begin position="67"/>
        <end position="77"/>
    </location>
</feature>
<evidence type="ECO:0000256" key="10">
    <source>
        <dbReference type="ARBA" id="ARBA00023098"/>
    </source>
</evidence>
<evidence type="ECO:0000256" key="12">
    <source>
        <dbReference type="SAM" id="MobiDB-lite"/>
    </source>
</evidence>
<comment type="similarity">
    <text evidence="3">Belongs to the fatty acid desaturase type 1 family.</text>
</comment>
<evidence type="ECO:0000259" key="14">
    <source>
        <dbReference type="Pfam" id="PF00487"/>
    </source>
</evidence>
<dbReference type="PANTHER" id="PTHR19353:SF30">
    <property type="entry name" value="DELTA 8-(E)-SPHINGOLIPID DESATURASE"/>
    <property type="match status" value="1"/>
</dbReference>
<evidence type="ECO:0000256" key="1">
    <source>
        <dbReference type="ARBA" id="ARBA00004141"/>
    </source>
</evidence>
<dbReference type="InterPro" id="IPR005804">
    <property type="entry name" value="FA_desaturase_dom"/>
</dbReference>
<keyword evidence="7 13" id="KW-1133">Transmembrane helix</keyword>
<gene>
    <name evidence="15" type="ORF">EJ08DRAFT_90133</name>
</gene>
<dbReference type="InterPro" id="IPR012171">
    <property type="entry name" value="Fatty_acid_desaturase"/>
</dbReference>
<sequence>MRPTQHTLYHHIKTTRLMQAYRIGKVQQPWTNFIPPLRGGVYRKLGDEGKAETGLSSEEDEEHSAWGTESTSSSIGTPSLGPTLLEAGTLNKDSEKTGLTEETANDWHHAALKKRTTFPTDKLSREAYTAALEKEEIAHDILAYPSLDVETQLAIRREYAELHEKIKAGGHYQCRYSAYGKDSIRWGILFAIFAYALYIKWYWTSAVFLGLWWQQIMFTAHDAGHRGISGNFVIDTLIGAFIADFCCGLSIGWWKSSHNVHHLMTNMPEHDPDLQNIPLFSTTPTYFKSILSTYYGGFQFVWDGAADFMIPYQKWMYYPIMAFARFNLYFLSLAHLVSPRAQNLGSAWWTRWVEIAFMCCYWALFGYGLLWRTLPDWPTRVAFVLISHGCTIVLHIQITLSHWAMPTADLGPTESFPQRQLRTTMDIDCPDWLDWFHGGLQFQAVHHLFPRVPRHNLRACSVLVKEFCEKTKIKYKCYTFVKGNKIVLSRLQEVSHMVETLVQCNKYMVETGESGLH</sequence>
<dbReference type="EMBL" id="MU007022">
    <property type="protein sequence ID" value="KAF2433133.1"/>
    <property type="molecule type" value="Genomic_DNA"/>
</dbReference>
<evidence type="ECO:0000256" key="3">
    <source>
        <dbReference type="ARBA" id="ARBA00009295"/>
    </source>
</evidence>
<keyword evidence="16" id="KW-1185">Reference proteome</keyword>
<keyword evidence="5 13" id="KW-0812">Transmembrane</keyword>
<dbReference type="GO" id="GO:0046872">
    <property type="term" value="F:metal ion binding"/>
    <property type="evidence" value="ECO:0007669"/>
    <property type="project" value="UniProtKB-KW"/>
</dbReference>
<keyword evidence="8" id="KW-0560">Oxidoreductase</keyword>
<feature type="transmembrane region" description="Helical" evidence="13">
    <location>
        <begin position="349"/>
        <end position="370"/>
    </location>
</feature>
<dbReference type="Proteomes" id="UP000800235">
    <property type="component" value="Unassembled WGS sequence"/>
</dbReference>
<dbReference type="CDD" id="cd03506">
    <property type="entry name" value="Delta6-FADS-like"/>
    <property type="match status" value="1"/>
</dbReference>
<proteinExistence type="inferred from homology"/>
<protein>
    <submittedName>
        <fullName evidence="15">Fatty acid/sphingolipid desaturase</fullName>
    </submittedName>
</protein>
<evidence type="ECO:0000313" key="16">
    <source>
        <dbReference type="Proteomes" id="UP000800235"/>
    </source>
</evidence>
<feature type="transmembrane region" description="Helical" evidence="13">
    <location>
        <begin position="382"/>
        <end position="405"/>
    </location>
</feature>
<comment type="pathway">
    <text evidence="2">Lipid metabolism.</text>
</comment>
<feature type="region of interest" description="Disordered" evidence="12">
    <location>
        <begin position="49"/>
        <end position="86"/>
    </location>
</feature>
<evidence type="ECO:0000256" key="11">
    <source>
        <dbReference type="ARBA" id="ARBA00023136"/>
    </source>
</evidence>
<comment type="caution">
    <text evidence="15">The sequence shown here is derived from an EMBL/GenBank/DDBJ whole genome shotgun (WGS) entry which is preliminary data.</text>
</comment>
<dbReference type="OrthoDB" id="260091at2759"/>
<accession>A0A9P4U1M1</accession>
<keyword evidence="6" id="KW-0479">Metal-binding</keyword>
<feature type="transmembrane region" description="Helical" evidence="13">
    <location>
        <begin position="186"/>
        <end position="212"/>
    </location>
</feature>
<feature type="transmembrane region" description="Helical" evidence="13">
    <location>
        <begin position="232"/>
        <end position="254"/>
    </location>
</feature>
<dbReference type="GO" id="GO:0006629">
    <property type="term" value="P:lipid metabolic process"/>
    <property type="evidence" value="ECO:0007669"/>
    <property type="project" value="UniProtKB-KW"/>
</dbReference>
<keyword evidence="11 13" id="KW-0472">Membrane</keyword>
<evidence type="ECO:0000256" key="5">
    <source>
        <dbReference type="ARBA" id="ARBA00022692"/>
    </source>
</evidence>
<organism evidence="15 16">
    <name type="scientific">Tothia fuscella</name>
    <dbReference type="NCBI Taxonomy" id="1048955"/>
    <lineage>
        <taxon>Eukaryota</taxon>
        <taxon>Fungi</taxon>
        <taxon>Dikarya</taxon>
        <taxon>Ascomycota</taxon>
        <taxon>Pezizomycotina</taxon>
        <taxon>Dothideomycetes</taxon>
        <taxon>Pleosporomycetidae</taxon>
        <taxon>Venturiales</taxon>
        <taxon>Cylindrosympodiaceae</taxon>
        <taxon>Tothia</taxon>
    </lineage>
</organism>
<feature type="transmembrane region" description="Helical" evidence="13">
    <location>
        <begin position="315"/>
        <end position="337"/>
    </location>
</feature>
<evidence type="ECO:0000256" key="2">
    <source>
        <dbReference type="ARBA" id="ARBA00005189"/>
    </source>
</evidence>
<dbReference type="AlphaFoldDB" id="A0A9P4U1M1"/>
<reference evidence="15" key="1">
    <citation type="journal article" date="2020" name="Stud. Mycol.">
        <title>101 Dothideomycetes genomes: a test case for predicting lifestyles and emergence of pathogens.</title>
        <authorList>
            <person name="Haridas S."/>
            <person name="Albert R."/>
            <person name="Binder M."/>
            <person name="Bloem J."/>
            <person name="Labutti K."/>
            <person name="Salamov A."/>
            <person name="Andreopoulos B."/>
            <person name="Baker S."/>
            <person name="Barry K."/>
            <person name="Bills G."/>
            <person name="Bluhm B."/>
            <person name="Cannon C."/>
            <person name="Castanera R."/>
            <person name="Culley D."/>
            <person name="Daum C."/>
            <person name="Ezra D."/>
            <person name="Gonzalez J."/>
            <person name="Henrissat B."/>
            <person name="Kuo A."/>
            <person name="Liang C."/>
            <person name="Lipzen A."/>
            <person name="Lutzoni F."/>
            <person name="Magnuson J."/>
            <person name="Mondo S."/>
            <person name="Nolan M."/>
            <person name="Ohm R."/>
            <person name="Pangilinan J."/>
            <person name="Park H.-J."/>
            <person name="Ramirez L."/>
            <person name="Alfaro M."/>
            <person name="Sun H."/>
            <person name="Tritt A."/>
            <person name="Yoshinaga Y."/>
            <person name="Zwiers L.-H."/>
            <person name="Turgeon B."/>
            <person name="Goodwin S."/>
            <person name="Spatafora J."/>
            <person name="Crous P."/>
            <person name="Grigoriev I."/>
        </authorList>
    </citation>
    <scope>NUCLEOTIDE SEQUENCE</scope>
    <source>
        <strain evidence="15">CBS 130266</strain>
    </source>
</reference>
<dbReference type="PIRSF" id="PIRSF015921">
    <property type="entry name" value="FA_sphinglp_des"/>
    <property type="match status" value="1"/>
</dbReference>
<keyword evidence="4" id="KW-0349">Heme</keyword>
<feature type="domain" description="Fatty acid desaturase" evidence="14">
    <location>
        <begin position="203"/>
        <end position="477"/>
    </location>
</feature>
<dbReference type="GO" id="GO:0016020">
    <property type="term" value="C:membrane"/>
    <property type="evidence" value="ECO:0007669"/>
    <property type="project" value="UniProtKB-SubCell"/>
</dbReference>
<evidence type="ECO:0000256" key="4">
    <source>
        <dbReference type="ARBA" id="ARBA00022617"/>
    </source>
</evidence>
<evidence type="ECO:0000313" key="15">
    <source>
        <dbReference type="EMBL" id="KAF2433133.1"/>
    </source>
</evidence>
<name>A0A9P4U1M1_9PEZI</name>
<keyword evidence="10" id="KW-0443">Lipid metabolism</keyword>
<evidence type="ECO:0000256" key="8">
    <source>
        <dbReference type="ARBA" id="ARBA00023002"/>
    </source>
</evidence>
<evidence type="ECO:0000256" key="7">
    <source>
        <dbReference type="ARBA" id="ARBA00022989"/>
    </source>
</evidence>
<dbReference type="GO" id="GO:0016717">
    <property type="term" value="F:oxidoreductase activity, acting on paired donors, with oxidation of a pair of donors resulting in the reduction of molecular oxygen to two molecules of water"/>
    <property type="evidence" value="ECO:0007669"/>
    <property type="project" value="TreeGrafter"/>
</dbReference>
<dbReference type="Pfam" id="PF00487">
    <property type="entry name" value="FA_desaturase"/>
    <property type="match status" value="1"/>
</dbReference>
<dbReference type="PANTHER" id="PTHR19353">
    <property type="entry name" value="FATTY ACID DESATURASE 2"/>
    <property type="match status" value="1"/>
</dbReference>
<evidence type="ECO:0000256" key="13">
    <source>
        <dbReference type="SAM" id="Phobius"/>
    </source>
</evidence>
<comment type="subcellular location">
    <subcellularLocation>
        <location evidence="1">Membrane</location>
        <topology evidence="1">Multi-pass membrane protein</topology>
    </subcellularLocation>
</comment>
<evidence type="ECO:0000256" key="9">
    <source>
        <dbReference type="ARBA" id="ARBA00023004"/>
    </source>
</evidence>
<evidence type="ECO:0000256" key="6">
    <source>
        <dbReference type="ARBA" id="ARBA00022723"/>
    </source>
</evidence>
<keyword evidence="9" id="KW-0408">Iron</keyword>